<gene>
    <name evidence="1" type="ORF">ANE_LOCUS19975</name>
</gene>
<dbReference type="Proteomes" id="UP000489600">
    <property type="component" value="Unassembled WGS sequence"/>
</dbReference>
<keyword evidence="2" id="KW-1185">Reference proteome</keyword>
<protein>
    <submittedName>
        <fullName evidence="1">Uncharacterized protein</fullName>
    </submittedName>
</protein>
<evidence type="ECO:0000313" key="2">
    <source>
        <dbReference type="Proteomes" id="UP000489600"/>
    </source>
</evidence>
<name>A0A565C7B5_9BRAS</name>
<proteinExistence type="predicted"/>
<evidence type="ECO:0000313" key="1">
    <source>
        <dbReference type="EMBL" id="VVB09531.1"/>
    </source>
</evidence>
<organism evidence="1 2">
    <name type="scientific">Arabis nemorensis</name>
    <dbReference type="NCBI Taxonomy" id="586526"/>
    <lineage>
        <taxon>Eukaryota</taxon>
        <taxon>Viridiplantae</taxon>
        <taxon>Streptophyta</taxon>
        <taxon>Embryophyta</taxon>
        <taxon>Tracheophyta</taxon>
        <taxon>Spermatophyta</taxon>
        <taxon>Magnoliopsida</taxon>
        <taxon>eudicotyledons</taxon>
        <taxon>Gunneridae</taxon>
        <taxon>Pentapetalae</taxon>
        <taxon>rosids</taxon>
        <taxon>malvids</taxon>
        <taxon>Brassicales</taxon>
        <taxon>Brassicaceae</taxon>
        <taxon>Arabideae</taxon>
        <taxon>Arabis</taxon>
    </lineage>
</organism>
<comment type="caution">
    <text evidence="1">The sequence shown here is derived from an EMBL/GenBank/DDBJ whole genome shotgun (WGS) entry which is preliminary data.</text>
</comment>
<sequence length="62" mass="6621">MSQWQVTKIAGHATPNCETHDVAMASYQDSGTRVNSQVQVLGSSKVRGGHEHIQVKPGLCCG</sequence>
<dbReference type="EMBL" id="CABITT030000006">
    <property type="protein sequence ID" value="VVB09531.1"/>
    <property type="molecule type" value="Genomic_DNA"/>
</dbReference>
<dbReference type="AlphaFoldDB" id="A0A565C7B5"/>
<reference evidence="1" key="1">
    <citation type="submission" date="2019-07" db="EMBL/GenBank/DDBJ databases">
        <authorList>
            <person name="Dittberner H."/>
        </authorList>
    </citation>
    <scope>NUCLEOTIDE SEQUENCE [LARGE SCALE GENOMIC DNA]</scope>
</reference>
<accession>A0A565C7B5</accession>